<organism evidence="1">
    <name type="scientific">marine metagenome</name>
    <dbReference type="NCBI Taxonomy" id="408172"/>
    <lineage>
        <taxon>unclassified sequences</taxon>
        <taxon>metagenomes</taxon>
        <taxon>ecological metagenomes</taxon>
    </lineage>
</organism>
<dbReference type="Gene3D" id="2.130.10.10">
    <property type="entry name" value="YVTN repeat-like/Quinoprotein amine dehydrogenase"/>
    <property type="match status" value="1"/>
</dbReference>
<accession>A0A382YV48</accession>
<proteinExistence type="predicted"/>
<dbReference type="AlphaFoldDB" id="A0A382YV48"/>
<protein>
    <recommendedName>
        <fullName evidence="2">Pyrrolo-quinoline quinone</fullName>
    </recommendedName>
</protein>
<name>A0A382YV48_9ZZZZ</name>
<dbReference type="SUPFAM" id="SSF50998">
    <property type="entry name" value="Quinoprotein alcohol dehydrogenase-like"/>
    <property type="match status" value="1"/>
</dbReference>
<dbReference type="PANTHER" id="PTHR34512">
    <property type="entry name" value="CELL SURFACE PROTEIN"/>
    <property type="match status" value="1"/>
</dbReference>
<dbReference type="InterPro" id="IPR011047">
    <property type="entry name" value="Quinoprotein_ADH-like_sf"/>
</dbReference>
<sequence>MNRILPLVLSSFLLSTANSKEAKTVNWPQFRGPGGSGVAEGFPTPTTWDVPASRNVKWKTTIPGLGHSCPTIWGDRVFVTSAISGRKEDSLKIGIYHEIAPVEKDGVHVWRLYCIDKASGEILWE</sequence>
<dbReference type="EMBL" id="UINC01178760">
    <property type="protein sequence ID" value="SVD87094.1"/>
    <property type="molecule type" value="Genomic_DNA"/>
</dbReference>
<dbReference type="PANTHER" id="PTHR34512:SF30">
    <property type="entry name" value="OUTER MEMBRANE PROTEIN ASSEMBLY FACTOR BAMB"/>
    <property type="match status" value="1"/>
</dbReference>
<reference evidence="1" key="1">
    <citation type="submission" date="2018-05" db="EMBL/GenBank/DDBJ databases">
        <authorList>
            <person name="Lanie J.A."/>
            <person name="Ng W.-L."/>
            <person name="Kazmierczak K.M."/>
            <person name="Andrzejewski T.M."/>
            <person name="Davidsen T.M."/>
            <person name="Wayne K.J."/>
            <person name="Tettelin H."/>
            <person name="Glass J.I."/>
            <person name="Rusch D."/>
            <person name="Podicherti R."/>
            <person name="Tsui H.-C.T."/>
            <person name="Winkler M.E."/>
        </authorList>
    </citation>
    <scope>NUCLEOTIDE SEQUENCE</scope>
</reference>
<gene>
    <name evidence="1" type="ORF">METZ01_LOCUS439948</name>
</gene>
<dbReference type="InterPro" id="IPR015943">
    <property type="entry name" value="WD40/YVTN_repeat-like_dom_sf"/>
</dbReference>
<evidence type="ECO:0008006" key="2">
    <source>
        <dbReference type="Google" id="ProtNLM"/>
    </source>
</evidence>
<feature type="non-terminal residue" evidence="1">
    <location>
        <position position="125"/>
    </location>
</feature>
<evidence type="ECO:0000313" key="1">
    <source>
        <dbReference type="EMBL" id="SVD87094.1"/>
    </source>
</evidence>